<accession>A0A1M6MQI4</accession>
<protein>
    <submittedName>
        <fullName evidence="2">Proline racemase</fullName>
    </submittedName>
</protein>
<gene>
    <name evidence="2" type="ORF">SAMN02745751_03553</name>
</gene>
<dbReference type="PANTHER" id="PTHR33442:SF5">
    <property type="entry name" value="BIFUNCTIONAL TRANS-3-HYDROXY-L-PROLINE DEHYDRATASE_2-EPIMERASE"/>
    <property type="match status" value="1"/>
</dbReference>
<dbReference type="InterPro" id="IPR008794">
    <property type="entry name" value="Pro_racemase_fam"/>
</dbReference>
<evidence type="ECO:0000256" key="1">
    <source>
        <dbReference type="ARBA" id="ARBA00007529"/>
    </source>
</evidence>
<organism evidence="2 3">
    <name type="scientific">Dethiosulfatibacter aminovorans DSM 17477</name>
    <dbReference type="NCBI Taxonomy" id="1121476"/>
    <lineage>
        <taxon>Bacteria</taxon>
        <taxon>Bacillati</taxon>
        <taxon>Bacillota</taxon>
        <taxon>Tissierellia</taxon>
        <taxon>Dethiosulfatibacter</taxon>
    </lineage>
</organism>
<dbReference type="FunFam" id="3.10.310.10:FF:000005">
    <property type="entry name" value="Proline racemase"/>
    <property type="match status" value="1"/>
</dbReference>
<dbReference type="PIRSF" id="PIRSF029792">
    <property type="entry name" value="Pro_racemase"/>
    <property type="match status" value="1"/>
</dbReference>
<dbReference type="PANTHER" id="PTHR33442">
    <property type="entry name" value="TRANS-3-HYDROXY-L-PROLINE DEHYDRATASE"/>
    <property type="match status" value="1"/>
</dbReference>
<dbReference type="Gene3D" id="3.10.310.10">
    <property type="entry name" value="Diaminopimelate Epimerase, Chain A, domain 1"/>
    <property type="match status" value="2"/>
</dbReference>
<evidence type="ECO:0000313" key="3">
    <source>
        <dbReference type="Proteomes" id="UP000184052"/>
    </source>
</evidence>
<proteinExistence type="inferred from homology"/>
<dbReference type="EMBL" id="FQZL01000047">
    <property type="protein sequence ID" value="SHJ85704.1"/>
    <property type="molecule type" value="Genomic_DNA"/>
</dbReference>
<dbReference type="Proteomes" id="UP000184052">
    <property type="component" value="Unassembled WGS sequence"/>
</dbReference>
<dbReference type="SUPFAM" id="SSF54506">
    <property type="entry name" value="Diaminopimelate epimerase-like"/>
    <property type="match status" value="1"/>
</dbReference>
<dbReference type="AlphaFoldDB" id="A0A1M6MQI4"/>
<comment type="similarity">
    <text evidence="1">Belongs to the proline racemase family.</text>
</comment>
<dbReference type="RefSeq" id="WP_073050961.1">
    <property type="nucleotide sequence ID" value="NZ_FQZL01000047.1"/>
</dbReference>
<keyword evidence="3" id="KW-1185">Reference proteome</keyword>
<dbReference type="STRING" id="1121476.SAMN02745751_03553"/>
<dbReference type="GO" id="GO:0047580">
    <property type="term" value="F:4-hydroxyproline epimerase activity"/>
    <property type="evidence" value="ECO:0007669"/>
    <property type="project" value="TreeGrafter"/>
</dbReference>
<dbReference type="Pfam" id="PF05544">
    <property type="entry name" value="Pro_racemase"/>
    <property type="match status" value="1"/>
</dbReference>
<evidence type="ECO:0000313" key="2">
    <source>
        <dbReference type="EMBL" id="SHJ85704.1"/>
    </source>
</evidence>
<dbReference type="SFLD" id="SFLDS00028">
    <property type="entry name" value="Proline_Racemase"/>
    <property type="match status" value="1"/>
</dbReference>
<sequence>MKTQKTLFTVESHTMGQPLRCVVGGIHNIIGETMMKKKESFINNYDDIRKSLMLEPRGHRDMFGAVITKPTMAEADYGVIFMHGQGYHNMCGHGTIAVSTIAIETGMVEACEPETIIRQEAPAGLVTIKAKVKEGRAEKISFENVPAFLYRENVLISVPDHGDVKIDVAFGGSFFAVVDHEQLNIDICPENASQLVEIGMAIIEAANEQIDVVHPELPDINTIDLCEIYGPAKSEDADMQNVTIFDGQIDRSPCGTGTCAKMATLYAKGKLGINEEFTYESIINTKFVGRVLCETKVGSYVAVVPEITGSAFITGNSKFIIDPDDPVKYGFSLS</sequence>
<name>A0A1M6MQI4_9FIRM</name>
<dbReference type="OrthoDB" id="181267at2"/>
<reference evidence="2 3" key="1">
    <citation type="submission" date="2016-11" db="EMBL/GenBank/DDBJ databases">
        <authorList>
            <person name="Jaros S."/>
            <person name="Januszkiewicz K."/>
            <person name="Wedrychowicz H."/>
        </authorList>
    </citation>
    <scope>NUCLEOTIDE SEQUENCE [LARGE SCALE GENOMIC DNA]</scope>
    <source>
        <strain evidence="2 3">DSM 17477</strain>
    </source>
</reference>